<reference evidence="3 4" key="1">
    <citation type="submission" date="2020-08" db="EMBL/GenBank/DDBJ databases">
        <title>Sequencing the genomes of 1000 actinobacteria strains.</title>
        <authorList>
            <person name="Klenk H.-P."/>
        </authorList>
    </citation>
    <scope>NUCLEOTIDE SEQUENCE [LARGE SCALE GENOMIC DNA]</scope>
    <source>
        <strain evidence="3 4">DSM 19081</strain>
    </source>
</reference>
<dbReference type="EMBL" id="JACJIH010000001">
    <property type="protein sequence ID" value="MBA8921337.1"/>
    <property type="molecule type" value="Genomic_DNA"/>
</dbReference>
<accession>A0A839FX55</accession>
<evidence type="ECO:0000256" key="1">
    <source>
        <dbReference type="SAM" id="Coils"/>
    </source>
</evidence>
<dbReference type="Proteomes" id="UP000546252">
    <property type="component" value="Unassembled WGS sequence"/>
</dbReference>
<evidence type="ECO:0000256" key="2">
    <source>
        <dbReference type="SAM" id="MobiDB-lite"/>
    </source>
</evidence>
<feature type="region of interest" description="Disordered" evidence="2">
    <location>
        <begin position="1"/>
        <end position="34"/>
    </location>
</feature>
<dbReference type="RefSeq" id="WP_182495352.1">
    <property type="nucleotide sequence ID" value="NZ_BAAAKT010000004.1"/>
</dbReference>
<name>A0A839FX55_9MICC</name>
<evidence type="ECO:0000313" key="4">
    <source>
        <dbReference type="Proteomes" id="UP000546252"/>
    </source>
</evidence>
<organism evidence="3 4">
    <name type="scientific">Nesterenkonia jeotgali</name>
    <dbReference type="NCBI Taxonomy" id="317018"/>
    <lineage>
        <taxon>Bacteria</taxon>
        <taxon>Bacillati</taxon>
        <taxon>Actinomycetota</taxon>
        <taxon>Actinomycetes</taxon>
        <taxon>Micrococcales</taxon>
        <taxon>Micrococcaceae</taxon>
        <taxon>Nesterenkonia</taxon>
    </lineage>
</organism>
<comment type="caution">
    <text evidence="3">The sequence shown here is derived from an EMBL/GenBank/DDBJ whole genome shotgun (WGS) entry which is preliminary data.</text>
</comment>
<dbReference type="AlphaFoldDB" id="A0A839FX55"/>
<proteinExistence type="predicted"/>
<sequence>MSESNDNVLSDDGTAVAEPAKKSRRKPPKTLEQRFLEKQQEAEKLRLQIEEKREELRSELVDALYAKYGIDARKGDPTETGRINRLRSELGLSTV</sequence>
<protein>
    <submittedName>
        <fullName evidence="3">Uncharacterized protein</fullName>
    </submittedName>
</protein>
<feature type="coiled-coil region" evidence="1">
    <location>
        <begin position="35"/>
        <end position="62"/>
    </location>
</feature>
<keyword evidence="1" id="KW-0175">Coiled coil</keyword>
<gene>
    <name evidence="3" type="ORF">HNR24_001270</name>
</gene>
<evidence type="ECO:0000313" key="3">
    <source>
        <dbReference type="EMBL" id="MBA8921337.1"/>
    </source>
</evidence>